<organism evidence="6 7">
    <name type="scientific">Nakamurella endophytica</name>
    <dbReference type="NCBI Taxonomy" id="1748367"/>
    <lineage>
        <taxon>Bacteria</taxon>
        <taxon>Bacillati</taxon>
        <taxon>Actinomycetota</taxon>
        <taxon>Actinomycetes</taxon>
        <taxon>Nakamurellales</taxon>
        <taxon>Nakamurellaceae</taxon>
        <taxon>Nakamurella</taxon>
    </lineage>
</organism>
<evidence type="ECO:0000256" key="3">
    <source>
        <dbReference type="ARBA" id="ARBA00023052"/>
    </source>
</evidence>
<gene>
    <name evidence="6" type="ORF">GCM10011594_19390</name>
</gene>
<dbReference type="PANTHER" id="PTHR11516:SF60">
    <property type="entry name" value="PYRUVATE DEHYDROGENASE E1 COMPONENT SUBUNIT ALPHA"/>
    <property type="match status" value="1"/>
</dbReference>
<dbReference type="InterPro" id="IPR001017">
    <property type="entry name" value="DH_E1"/>
</dbReference>
<feature type="domain" description="Dehydrogenase E1 component" evidence="5">
    <location>
        <begin position="38"/>
        <end position="334"/>
    </location>
</feature>
<dbReference type="InterPro" id="IPR050642">
    <property type="entry name" value="PDH_E1_Alpha_Subunit"/>
</dbReference>
<reference evidence="6" key="1">
    <citation type="journal article" date="2014" name="Int. J. Syst. Evol. Microbiol.">
        <title>Complete genome sequence of Corynebacterium casei LMG S-19264T (=DSM 44701T), isolated from a smear-ripened cheese.</title>
        <authorList>
            <consortium name="US DOE Joint Genome Institute (JGI-PGF)"/>
            <person name="Walter F."/>
            <person name="Albersmeier A."/>
            <person name="Kalinowski J."/>
            <person name="Ruckert C."/>
        </authorList>
    </citation>
    <scope>NUCLEOTIDE SEQUENCE</scope>
    <source>
        <strain evidence="6">CGMCC 4.7308</strain>
    </source>
</reference>
<proteinExistence type="predicted"/>
<evidence type="ECO:0000313" key="7">
    <source>
        <dbReference type="Proteomes" id="UP000655208"/>
    </source>
</evidence>
<dbReference type="InterPro" id="IPR029061">
    <property type="entry name" value="THDP-binding"/>
</dbReference>
<evidence type="ECO:0000259" key="5">
    <source>
        <dbReference type="Pfam" id="PF00676"/>
    </source>
</evidence>
<reference evidence="6" key="2">
    <citation type="submission" date="2020-09" db="EMBL/GenBank/DDBJ databases">
        <authorList>
            <person name="Sun Q."/>
            <person name="Zhou Y."/>
        </authorList>
    </citation>
    <scope>NUCLEOTIDE SEQUENCE</scope>
    <source>
        <strain evidence="6">CGMCC 4.7308</strain>
    </source>
</reference>
<feature type="compositionally biased region" description="Polar residues" evidence="4">
    <location>
        <begin position="337"/>
        <end position="352"/>
    </location>
</feature>
<dbReference type="RefSeq" id="WP_188941295.1">
    <property type="nucleotide sequence ID" value="NZ_BMNA01000003.1"/>
</dbReference>
<dbReference type="SUPFAM" id="SSF52518">
    <property type="entry name" value="Thiamin diphosphate-binding fold (THDP-binding)"/>
    <property type="match status" value="1"/>
</dbReference>
<feature type="region of interest" description="Disordered" evidence="4">
    <location>
        <begin position="1"/>
        <end position="25"/>
    </location>
</feature>
<evidence type="ECO:0000256" key="2">
    <source>
        <dbReference type="ARBA" id="ARBA00023002"/>
    </source>
</evidence>
<keyword evidence="7" id="KW-1185">Reference proteome</keyword>
<dbReference type="Pfam" id="PF00676">
    <property type="entry name" value="E1_dh"/>
    <property type="match status" value="1"/>
</dbReference>
<keyword evidence="3" id="KW-0786">Thiamine pyrophosphate</keyword>
<dbReference type="Proteomes" id="UP000655208">
    <property type="component" value="Unassembled WGS sequence"/>
</dbReference>
<dbReference type="PANTHER" id="PTHR11516">
    <property type="entry name" value="PYRUVATE DEHYDROGENASE E1 COMPONENT, ALPHA SUBUNIT BACTERIAL AND ORGANELLAR"/>
    <property type="match status" value="1"/>
</dbReference>
<accession>A0A917WED0</accession>
<dbReference type="CDD" id="cd02000">
    <property type="entry name" value="TPP_E1_PDC_ADC_BCADC"/>
    <property type="match status" value="1"/>
</dbReference>
<feature type="compositionally biased region" description="Low complexity" evidence="4">
    <location>
        <begin position="13"/>
        <end position="25"/>
    </location>
</feature>
<dbReference type="GO" id="GO:0004739">
    <property type="term" value="F:pyruvate dehydrogenase (acetyl-transferring) activity"/>
    <property type="evidence" value="ECO:0007669"/>
    <property type="project" value="TreeGrafter"/>
</dbReference>
<evidence type="ECO:0000256" key="4">
    <source>
        <dbReference type="SAM" id="MobiDB-lite"/>
    </source>
</evidence>
<dbReference type="GO" id="GO:0000287">
    <property type="term" value="F:magnesium ion binding"/>
    <property type="evidence" value="ECO:0007669"/>
    <property type="project" value="UniProtKB-ARBA"/>
</dbReference>
<dbReference type="Gene3D" id="3.40.50.970">
    <property type="match status" value="1"/>
</dbReference>
<keyword evidence="2" id="KW-0560">Oxidoreductase</keyword>
<dbReference type="GO" id="GO:0006086">
    <property type="term" value="P:pyruvate decarboxylation to acetyl-CoA"/>
    <property type="evidence" value="ECO:0007669"/>
    <property type="project" value="TreeGrafter"/>
</dbReference>
<evidence type="ECO:0000256" key="1">
    <source>
        <dbReference type="ARBA" id="ARBA00001964"/>
    </source>
</evidence>
<dbReference type="EMBL" id="BMNA01000003">
    <property type="protein sequence ID" value="GGL99551.1"/>
    <property type="molecule type" value="Genomic_DNA"/>
</dbReference>
<comment type="cofactor">
    <cofactor evidence="1">
        <name>thiamine diphosphate</name>
        <dbReference type="ChEBI" id="CHEBI:58937"/>
    </cofactor>
</comment>
<evidence type="ECO:0000313" key="6">
    <source>
        <dbReference type="EMBL" id="GGL99551.1"/>
    </source>
</evidence>
<protein>
    <submittedName>
        <fullName evidence="6">Acetoin:2,6-dichlorophenolindophenol oxidoreductase subunit alpha</fullName>
    </submittedName>
</protein>
<name>A0A917WED0_9ACTN</name>
<feature type="region of interest" description="Disordered" evidence="4">
    <location>
        <begin position="327"/>
        <end position="352"/>
    </location>
</feature>
<sequence>MSTDDDQAGVLTAPAPSAAGPADLPADGPALRDWLGDMLLIRTFEETADGLALRGKVPGGMHPAIGQEAVAVGIARGLRDGDVVAGTHRSHHHALAKHLPPDAVMAELYGKRDGANGGRGGSMHLADFDRGLWGTNGIVGAGLGIALGGALGSSILRNGSVAVGLFGDGGANTGRTWEFVNLAAVWNLPLVVVCENNLYAVETASKSVTGGTSVAERAAGFGLPSHQVDGQDVLAVQVAVRAAADRARSGAGPTFLEMLTYRYKGHNSGEVVRYRTEDEVLQWRSSRDPVERFSARLTDAGLLTPEQLTDLADRARRTIDHAVTVAEESPWPDPSTAAGNVSAWSDSQGYTR</sequence>
<dbReference type="AlphaFoldDB" id="A0A917WED0"/>
<comment type="caution">
    <text evidence="6">The sequence shown here is derived from an EMBL/GenBank/DDBJ whole genome shotgun (WGS) entry which is preliminary data.</text>
</comment>